<evidence type="ECO:0000313" key="4">
    <source>
        <dbReference type="RefSeq" id="XP_015890003.1"/>
    </source>
</evidence>
<protein>
    <submittedName>
        <fullName evidence="4">Uncharacterized protein LOC107424669</fullName>
    </submittedName>
</protein>
<dbReference type="FunCoup" id="A0A6P4A8G5">
    <property type="interactions" value="257"/>
</dbReference>
<keyword evidence="2" id="KW-1133">Transmembrane helix</keyword>
<dbReference type="PANTHER" id="PTHR33640">
    <property type="entry name" value="TRANSMEMBRANE PROTEIN"/>
    <property type="match status" value="1"/>
</dbReference>
<keyword evidence="3" id="KW-1185">Reference proteome</keyword>
<dbReference type="GeneID" id="107424669"/>
<evidence type="ECO:0000256" key="2">
    <source>
        <dbReference type="SAM" id="Phobius"/>
    </source>
</evidence>
<dbReference type="PANTHER" id="PTHR33640:SF3">
    <property type="entry name" value="DUF4408 DOMAIN-CONTAINING PROTEIN"/>
    <property type="match status" value="1"/>
</dbReference>
<feature type="region of interest" description="Disordered" evidence="1">
    <location>
        <begin position="149"/>
        <end position="182"/>
    </location>
</feature>
<dbReference type="Proteomes" id="UP001652623">
    <property type="component" value="Chromosome 7"/>
</dbReference>
<gene>
    <name evidence="4" type="primary">LOC107424669</name>
</gene>
<feature type="region of interest" description="Disordered" evidence="1">
    <location>
        <begin position="109"/>
        <end position="135"/>
    </location>
</feature>
<feature type="transmembrane region" description="Helical" evidence="2">
    <location>
        <begin position="29"/>
        <end position="46"/>
    </location>
</feature>
<keyword evidence="2" id="KW-0472">Membrane</keyword>
<evidence type="ECO:0000313" key="3">
    <source>
        <dbReference type="Proteomes" id="UP001652623"/>
    </source>
</evidence>
<proteinExistence type="predicted"/>
<reference evidence="4" key="1">
    <citation type="submission" date="2025-08" db="UniProtKB">
        <authorList>
            <consortium name="RefSeq"/>
        </authorList>
    </citation>
    <scope>IDENTIFICATION</scope>
    <source>
        <tissue evidence="4">Seedling</tissue>
    </source>
</reference>
<name>A0A6P4A8G5_ZIZJJ</name>
<dbReference type="InParanoid" id="A0A6P4A8G5"/>
<dbReference type="AlphaFoldDB" id="A0A6P4A8G5"/>
<organism evidence="3 4">
    <name type="scientific">Ziziphus jujuba</name>
    <name type="common">Chinese jujube</name>
    <name type="synonym">Ziziphus sativa</name>
    <dbReference type="NCBI Taxonomy" id="326968"/>
    <lineage>
        <taxon>Eukaryota</taxon>
        <taxon>Viridiplantae</taxon>
        <taxon>Streptophyta</taxon>
        <taxon>Embryophyta</taxon>
        <taxon>Tracheophyta</taxon>
        <taxon>Spermatophyta</taxon>
        <taxon>Magnoliopsida</taxon>
        <taxon>eudicotyledons</taxon>
        <taxon>Gunneridae</taxon>
        <taxon>Pentapetalae</taxon>
        <taxon>rosids</taxon>
        <taxon>fabids</taxon>
        <taxon>Rosales</taxon>
        <taxon>Rhamnaceae</taxon>
        <taxon>Paliureae</taxon>
        <taxon>Ziziphus</taxon>
    </lineage>
</organism>
<feature type="compositionally biased region" description="Basic and acidic residues" evidence="1">
    <location>
        <begin position="166"/>
        <end position="182"/>
    </location>
</feature>
<dbReference type="RefSeq" id="XP_015890003.1">
    <property type="nucleotide sequence ID" value="XM_016034517.4"/>
</dbReference>
<sequence length="255" mass="29094">MDTFDFDNVKAEKASAMRKYNRLRSLAKVFRFAELFVALLVLSWTFTRLPFAVKISGEYFRKLLTVIVSPLFVFILCNGIIVSLIAKSGKFSGQNQSANSVEAELYEEITRNSSSSSERTMSESESETQSSATENIVYDDKQIISEVNTTTATQNEVETDTDSNPDSDHPKSYRRTQSEKFNRECSVKNHGELRRSETEKFVNITKSGEDCPPEKLYPQDKLSDDEFNRTVEAFIAKQLRFRRQESLSIVLPNQS</sequence>
<accession>A0A6P4A8G5</accession>
<dbReference type="KEGG" id="zju:107424669"/>
<evidence type="ECO:0000256" key="1">
    <source>
        <dbReference type="SAM" id="MobiDB-lite"/>
    </source>
</evidence>
<feature type="transmembrane region" description="Helical" evidence="2">
    <location>
        <begin position="66"/>
        <end position="86"/>
    </location>
</feature>
<keyword evidence="2" id="KW-0812">Transmembrane</keyword>